<dbReference type="EMBL" id="QKXQ01000343">
    <property type="protein sequence ID" value="REH94627.1"/>
    <property type="molecule type" value="Genomic_DNA"/>
</dbReference>
<evidence type="ECO:0000256" key="6">
    <source>
        <dbReference type="SAM" id="Phobius"/>
    </source>
</evidence>
<dbReference type="InterPro" id="IPR011712">
    <property type="entry name" value="Sig_transdc_His_kin_sub3_dim/P"/>
</dbReference>
<name>A0A3E0IP86_9STAP</name>
<dbReference type="RefSeq" id="WP_116094489.1">
    <property type="nucleotide sequence ID" value="NZ_JBBEFH010000023.1"/>
</dbReference>
<feature type="transmembrane region" description="Helical" evidence="6">
    <location>
        <begin position="33"/>
        <end position="54"/>
    </location>
</feature>
<comment type="caution">
    <text evidence="8">The sequence shown here is derived from an EMBL/GenBank/DDBJ whole genome shotgun (WGS) entry which is preliminary data.</text>
</comment>
<dbReference type="InterPro" id="IPR050482">
    <property type="entry name" value="Sensor_HK_TwoCompSys"/>
</dbReference>
<keyword evidence="3" id="KW-0808">Transferase</keyword>
<feature type="domain" description="Signal transduction histidine kinase subgroup 3 dimerisation and phosphoacceptor" evidence="7">
    <location>
        <begin position="176"/>
        <end position="239"/>
    </location>
</feature>
<keyword evidence="4 8" id="KW-0418">Kinase</keyword>
<evidence type="ECO:0000313" key="9">
    <source>
        <dbReference type="Proteomes" id="UP000256562"/>
    </source>
</evidence>
<dbReference type="GO" id="GO:0016020">
    <property type="term" value="C:membrane"/>
    <property type="evidence" value="ECO:0007669"/>
    <property type="project" value="InterPro"/>
</dbReference>
<dbReference type="GO" id="GO:0046983">
    <property type="term" value="F:protein dimerization activity"/>
    <property type="evidence" value="ECO:0007669"/>
    <property type="project" value="InterPro"/>
</dbReference>
<keyword evidence="6" id="KW-1133">Transmembrane helix</keyword>
<dbReference type="GO" id="GO:0000155">
    <property type="term" value="F:phosphorelay sensor kinase activity"/>
    <property type="evidence" value="ECO:0007669"/>
    <property type="project" value="InterPro"/>
</dbReference>
<dbReference type="OrthoDB" id="9797605at2"/>
<reference evidence="8 9" key="1">
    <citation type="journal article" date="2018" name="Vet. Microbiol.">
        <title>Characterisation of Staphylococcus felis isolated from cats using whole genome sequencing.</title>
        <authorList>
            <person name="Worthing K."/>
            <person name="Pang S."/>
            <person name="Trott D.J."/>
            <person name="Abraham S."/>
            <person name="Coombs G.W."/>
            <person name="Jordan D."/>
            <person name="McIntyre L."/>
            <person name="Davies M.R."/>
            <person name="Norris J."/>
        </authorList>
    </citation>
    <scope>NUCLEOTIDE SEQUENCE [LARGE SCALE GENOMIC DNA]</scope>
    <source>
        <strain evidence="8 9">F9</strain>
    </source>
</reference>
<sequence length="363" mass="41308">MKKLDLNLGNLASLAYLLFPIISLVYYDNRGSVLILTIITGVFSIAYTILIIGSKMLSNGLRFNILVIHYLGIIYFVYAIHPTTSLFLFYSAFALPFSFKVLLWSKEYIAFLITMIACLSITYVFYSPSIFMMLVVFYLIINLMMFSNFKTVEKAEYKERLEEKNKYINVLIANQERNRIGQDLHDTLGHVFASLSLKSELAIKLIDQNKHQAKAEMIEVNRLSKEALTEIRAIVHNLKIQSFEEEVASLEYLLKTANLKFHFENVALSYSMSPTKQSLLAMILREAINNVIKHADATEVRASLSQDSQGIILKICDNGKGSEQPNIHLQSIQNRVDLLGGELEVRNHNGLHIYILIPRGVQS</sequence>
<dbReference type="Gene3D" id="3.30.565.10">
    <property type="entry name" value="Histidine kinase-like ATPase, C-terminal domain"/>
    <property type="match status" value="1"/>
</dbReference>
<comment type="catalytic activity">
    <reaction evidence="1">
        <text>ATP + protein L-histidine = ADP + protein N-phospho-L-histidine.</text>
        <dbReference type="EC" id="2.7.13.3"/>
    </reaction>
</comment>
<feature type="transmembrane region" description="Helical" evidence="6">
    <location>
        <begin position="108"/>
        <end position="125"/>
    </location>
</feature>
<evidence type="ECO:0000256" key="4">
    <source>
        <dbReference type="ARBA" id="ARBA00022777"/>
    </source>
</evidence>
<proteinExistence type="predicted"/>
<gene>
    <name evidence="8" type="ORF">DOS83_07340</name>
</gene>
<dbReference type="PANTHER" id="PTHR24421">
    <property type="entry name" value="NITRATE/NITRITE SENSOR PROTEIN NARX-RELATED"/>
    <property type="match status" value="1"/>
</dbReference>
<evidence type="ECO:0000313" key="8">
    <source>
        <dbReference type="EMBL" id="REH94627.1"/>
    </source>
</evidence>
<evidence type="ECO:0000259" key="7">
    <source>
        <dbReference type="Pfam" id="PF07730"/>
    </source>
</evidence>
<dbReference type="CDD" id="cd16917">
    <property type="entry name" value="HATPase_UhpB-NarQ-NarX-like"/>
    <property type="match status" value="1"/>
</dbReference>
<protein>
    <recommendedName>
        <fullName evidence="2">histidine kinase</fullName>
        <ecNumber evidence="2">2.7.13.3</ecNumber>
    </recommendedName>
</protein>
<accession>A0A3E0IP86</accession>
<feature type="transmembrane region" description="Helical" evidence="6">
    <location>
        <begin position="7"/>
        <end position="27"/>
    </location>
</feature>
<evidence type="ECO:0000256" key="5">
    <source>
        <dbReference type="ARBA" id="ARBA00023012"/>
    </source>
</evidence>
<feature type="transmembrane region" description="Helical" evidence="6">
    <location>
        <begin position="61"/>
        <end position="80"/>
    </location>
</feature>
<dbReference type="Gene3D" id="1.20.5.1930">
    <property type="match status" value="1"/>
</dbReference>
<dbReference type="PANTHER" id="PTHR24421:SF63">
    <property type="entry name" value="SENSOR HISTIDINE KINASE DESK"/>
    <property type="match status" value="1"/>
</dbReference>
<dbReference type="Proteomes" id="UP000256562">
    <property type="component" value="Unassembled WGS sequence"/>
</dbReference>
<keyword evidence="6" id="KW-0472">Membrane</keyword>
<organism evidence="8 9">
    <name type="scientific">Staphylococcus felis</name>
    <dbReference type="NCBI Taxonomy" id="46127"/>
    <lineage>
        <taxon>Bacteria</taxon>
        <taxon>Bacillati</taxon>
        <taxon>Bacillota</taxon>
        <taxon>Bacilli</taxon>
        <taxon>Bacillales</taxon>
        <taxon>Staphylococcaceae</taxon>
        <taxon>Staphylococcus</taxon>
    </lineage>
</organism>
<dbReference type="EC" id="2.7.13.3" evidence="2"/>
<dbReference type="SUPFAM" id="SSF55874">
    <property type="entry name" value="ATPase domain of HSP90 chaperone/DNA topoisomerase II/histidine kinase"/>
    <property type="match status" value="1"/>
</dbReference>
<evidence type="ECO:0000256" key="3">
    <source>
        <dbReference type="ARBA" id="ARBA00022679"/>
    </source>
</evidence>
<keyword evidence="6" id="KW-0812">Transmembrane</keyword>
<evidence type="ECO:0000256" key="1">
    <source>
        <dbReference type="ARBA" id="ARBA00000085"/>
    </source>
</evidence>
<dbReference type="Pfam" id="PF07730">
    <property type="entry name" value="HisKA_3"/>
    <property type="match status" value="1"/>
</dbReference>
<keyword evidence="5" id="KW-0902">Two-component regulatory system</keyword>
<evidence type="ECO:0000256" key="2">
    <source>
        <dbReference type="ARBA" id="ARBA00012438"/>
    </source>
</evidence>
<dbReference type="AlphaFoldDB" id="A0A3E0IP86"/>
<dbReference type="InterPro" id="IPR036890">
    <property type="entry name" value="HATPase_C_sf"/>
</dbReference>